<gene>
    <name evidence="3" type="ORF">FO013_08295</name>
</gene>
<dbReference type="OrthoDB" id="3365660at2"/>
<evidence type="ECO:0000259" key="2">
    <source>
        <dbReference type="Pfam" id="PF08327"/>
    </source>
</evidence>
<dbReference type="AlphaFoldDB" id="A0A556CHA7"/>
<dbReference type="EMBL" id="VLTK01000004">
    <property type="protein sequence ID" value="TSI16822.1"/>
    <property type="molecule type" value="Genomic_DNA"/>
</dbReference>
<evidence type="ECO:0000256" key="1">
    <source>
        <dbReference type="ARBA" id="ARBA00006817"/>
    </source>
</evidence>
<dbReference type="Pfam" id="PF08327">
    <property type="entry name" value="AHSA1"/>
    <property type="match status" value="1"/>
</dbReference>
<dbReference type="SUPFAM" id="SSF55961">
    <property type="entry name" value="Bet v1-like"/>
    <property type="match status" value="1"/>
</dbReference>
<dbReference type="Gene3D" id="3.30.530.20">
    <property type="match status" value="1"/>
</dbReference>
<organism evidence="3 4">
    <name type="scientific">Brevibacterium aurantiacum</name>
    <dbReference type="NCBI Taxonomy" id="273384"/>
    <lineage>
        <taxon>Bacteria</taxon>
        <taxon>Bacillati</taxon>
        <taxon>Actinomycetota</taxon>
        <taxon>Actinomycetes</taxon>
        <taxon>Micrococcales</taxon>
        <taxon>Brevibacteriaceae</taxon>
        <taxon>Brevibacterium</taxon>
    </lineage>
</organism>
<feature type="domain" description="Activator of Hsp90 ATPase homologue 1/2-like C-terminal" evidence="2">
    <location>
        <begin position="28"/>
        <end position="158"/>
    </location>
</feature>
<dbReference type="InterPro" id="IPR013538">
    <property type="entry name" value="ASHA1/2-like_C"/>
</dbReference>
<protein>
    <submittedName>
        <fullName evidence="3">SRPBCC domain-containing protein</fullName>
    </submittedName>
</protein>
<keyword evidence="4" id="KW-1185">Reference proteome</keyword>
<reference evidence="3 4" key="1">
    <citation type="submission" date="2019-07" db="EMBL/GenBank/DDBJ databases">
        <title>Draft genome sequence of Brevibacterium aurantiacum XU54 isolated from Xinjiang China.</title>
        <authorList>
            <person name="Xu X."/>
        </authorList>
    </citation>
    <scope>NUCLEOTIDE SEQUENCE [LARGE SCALE GENOMIC DNA]</scope>
    <source>
        <strain evidence="3 4">XU54</strain>
    </source>
</reference>
<comment type="caution">
    <text evidence="3">The sequence shown here is derived from an EMBL/GenBank/DDBJ whole genome shotgun (WGS) entry which is preliminary data.</text>
</comment>
<name>A0A556CHA7_BREAU</name>
<dbReference type="Proteomes" id="UP000316406">
    <property type="component" value="Unassembled WGS sequence"/>
</dbReference>
<proteinExistence type="inferred from homology"/>
<evidence type="ECO:0000313" key="3">
    <source>
        <dbReference type="EMBL" id="TSI16822.1"/>
    </source>
</evidence>
<dbReference type="InterPro" id="IPR023393">
    <property type="entry name" value="START-like_dom_sf"/>
</dbReference>
<accession>A0A556CHA7</accession>
<dbReference type="RefSeq" id="WP_143922076.1">
    <property type="nucleotide sequence ID" value="NZ_VLTK01000004.1"/>
</dbReference>
<comment type="similarity">
    <text evidence="1">Belongs to the AHA1 family.</text>
</comment>
<evidence type="ECO:0000313" key="4">
    <source>
        <dbReference type="Proteomes" id="UP000316406"/>
    </source>
</evidence>
<dbReference type="CDD" id="cd07814">
    <property type="entry name" value="SRPBCC_CalC_Aha1-like"/>
    <property type="match status" value="1"/>
</dbReference>
<sequence length="161" mass="18023">MNKNSMSANSTPSATDEPGFTIVRDFAASRERVWDAWTSPDVMARWYHPEGLHTPRESVSVDLREGGIYAYTMIVDETGEEFPTGGRYRRVEPPRRLDFTWGKQGDEDISPLVSLEFEEIDETTTRMTFMLTGLPSDSGAVDSVFDGWTSAFNVLEAEIAG</sequence>